<evidence type="ECO:0000313" key="7">
    <source>
        <dbReference type="EMBL" id="CAL5223681.1"/>
    </source>
</evidence>
<feature type="compositionally biased region" description="Acidic residues" evidence="5">
    <location>
        <begin position="13"/>
        <end position="23"/>
    </location>
</feature>
<keyword evidence="3" id="KW-0539">Nucleus</keyword>
<feature type="compositionally biased region" description="Acidic residues" evidence="5">
    <location>
        <begin position="203"/>
        <end position="216"/>
    </location>
</feature>
<reference evidence="7 8" key="1">
    <citation type="submission" date="2024-06" db="EMBL/GenBank/DDBJ databases">
        <authorList>
            <person name="Kraege A."/>
            <person name="Thomma B."/>
        </authorList>
    </citation>
    <scope>NUCLEOTIDE SEQUENCE [LARGE SCALE GENOMIC DNA]</scope>
</reference>
<gene>
    <name evidence="7" type="primary">g6232</name>
    <name evidence="7" type="ORF">VP750_LOCUS5340</name>
</gene>
<evidence type="ECO:0000256" key="2">
    <source>
        <dbReference type="ARBA" id="ARBA00010801"/>
    </source>
</evidence>
<feature type="compositionally biased region" description="Basic residues" evidence="5">
    <location>
        <begin position="1"/>
        <end position="10"/>
    </location>
</feature>
<feature type="region of interest" description="Disordered" evidence="5">
    <location>
        <begin position="495"/>
        <end position="514"/>
    </location>
</feature>
<feature type="region of interest" description="Disordered" evidence="5">
    <location>
        <begin position="1"/>
        <end position="75"/>
    </location>
</feature>
<dbReference type="InterPro" id="IPR022783">
    <property type="entry name" value="GCFC_dom"/>
</dbReference>
<feature type="compositionally biased region" description="Low complexity" evidence="5">
    <location>
        <begin position="177"/>
        <end position="188"/>
    </location>
</feature>
<evidence type="ECO:0000256" key="5">
    <source>
        <dbReference type="SAM" id="MobiDB-lite"/>
    </source>
</evidence>
<dbReference type="PANTHER" id="PTHR12214:SF0">
    <property type="entry name" value="LD29489P"/>
    <property type="match status" value="1"/>
</dbReference>
<feature type="region of interest" description="Disordered" evidence="5">
    <location>
        <begin position="140"/>
        <end position="274"/>
    </location>
</feature>
<dbReference type="InterPro" id="IPR012890">
    <property type="entry name" value="GCFC2-like"/>
</dbReference>
<keyword evidence="4" id="KW-0175">Coiled coil</keyword>
<feature type="compositionally biased region" description="Polar residues" evidence="5">
    <location>
        <begin position="246"/>
        <end position="257"/>
    </location>
</feature>
<evidence type="ECO:0000313" key="8">
    <source>
        <dbReference type="Proteomes" id="UP001497392"/>
    </source>
</evidence>
<name>A0ABP1FUW6_9CHLO</name>
<sequence>MSGRKFRRKVVAAEDDEGTDEPESLAVPPSSFKAKQARQQKERKEKKLAGKSLLSFGDDEEPHGPVLGKEKPKGKVSGFRAAAAAAVLASSKPSAATQVSAPGEYSAERLRELRAGTAQLPASKVDQAAVKAASDSVFKLSGSFKKPGAPQDDRFEPLLQPVSEEQEEELLPPPRPGSSAAAAAGSSDRAADGKPPPKTFLPLEDDEDDTGLIPDEEQIRRAREKRERLRSAHYAPDYMPLEGSNGAPSSKDPNAVTTVPAGSDSEEEPAEEQMRMTFLGTKHSKPQQRGVFAALQDDQPEGNEEDDDRWVMEQIGKGARSVPSASAINSLNLNGRGASKAKPMAQPESVAAAGEEVMKVLRDGLARLQATQSTTEKQLAKTGTNLAASIAAVATMERDMKAAGDKFAFLQDTRAYIADLCDMLQHKSPIVEELEDRLLALGEHRAKAAAERIEADNEEEERPASAAVSAAMGVIGRGGAMAAATAAASRAAQQEEDLQASASGAVELDEFGRDANMMKRQEAAERRQRRMLRLQQQAEKQTGSQSGSDPVLGDETTDESEGEVSHYSARRREILDNAATVFADASEEFGSLPTLKKRLEAWKAAQSGAYRDAYMSLSAAAVFAPFVRLELLNWDPIFTGQAGFDGQQWYQQLYDYGMSASSGPGDADEELVPRLVKELVLPLAQHALANVWNPASRRQSKAAAAMLADLLVYVPPDESKMQSCLMEVREKLEQAVEQLHLPPWPAAAAQAHSPACAILARRFGKGLRILAAVAAFEGILAEEHLIAIALDKLINRQLLPHLRSAAADVSVALQRAERLTWNIPSTWFAAGASKSAEPLHGFLQGLARHVESDKSTAANKKLAQRLQQPLKKVGGEQTAQRLAAAFKLQG</sequence>
<feature type="region of interest" description="Disordered" evidence="5">
    <location>
        <begin position="534"/>
        <end position="569"/>
    </location>
</feature>
<feature type="compositionally biased region" description="Basic and acidic residues" evidence="5">
    <location>
        <begin position="217"/>
        <end position="230"/>
    </location>
</feature>
<comment type="similarity">
    <text evidence="2">Belongs to the GCF family.</text>
</comment>
<protein>
    <submittedName>
        <fullName evidence="7">G6232 protein</fullName>
    </submittedName>
</protein>
<dbReference type="Proteomes" id="UP001497392">
    <property type="component" value="Unassembled WGS sequence"/>
</dbReference>
<keyword evidence="8" id="KW-1185">Reference proteome</keyword>
<evidence type="ECO:0000256" key="1">
    <source>
        <dbReference type="ARBA" id="ARBA00004123"/>
    </source>
</evidence>
<evidence type="ECO:0000259" key="6">
    <source>
        <dbReference type="Pfam" id="PF07842"/>
    </source>
</evidence>
<comment type="caution">
    <text evidence="7">The sequence shown here is derived from an EMBL/GenBank/DDBJ whole genome shotgun (WGS) entry which is preliminary data.</text>
</comment>
<dbReference type="EMBL" id="CAXHTA020000009">
    <property type="protein sequence ID" value="CAL5223681.1"/>
    <property type="molecule type" value="Genomic_DNA"/>
</dbReference>
<feature type="compositionally biased region" description="Basic and acidic residues" evidence="5">
    <location>
        <begin position="39"/>
        <end position="48"/>
    </location>
</feature>
<evidence type="ECO:0000256" key="4">
    <source>
        <dbReference type="SAM" id="Coils"/>
    </source>
</evidence>
<feature type="coiled-coil region" evidence="4">
    <location>
        <begin position="431"/>
        <end position="461"/>
    </location>
</feature>
<proteinExistence type="inferred from homology"/>
<dbReference type="Pfam" id="PF07842">
    <property type="entry name" value="GCFC"/>
    <property type="match status" value="1"/>
</dbReference>
<evidence type="ECO:0000256" key="3">
    <source>
        <dbReference type="ARBA" id="ARBA00023242"/>
    </source>
</evidence>
<comment type="subcellular location">
    <subcellularLocation>
        <location evidence="1">Nucleus</location>
    </subcellularLocation>
</comment>
<accession>A0ABP1FUW6</accession>
<feature type="domain" description="GCF C-terminal" evidence="6">
    <location>
        <begin position="594"/>
        <end position="794"/>
    </location>
</feature>
<dbReference type="PANTHER" id="PTHR12214">
    <property type="entry name" value="GC-RICH SEQUENCE DNA-BINDING FACTOR"/>
    <property type="match status" value="1"/>
</dbReference>
<organism evidence="7 8">
    <name type="scientific">Coccomyxa viridis</name>
    <dbReference type="NCBI Taxonomy" id="1274662"/>
    <lineage>
        <taxon>Eukaryota</taxon>
        <taxon>Viridiplantae</taxon>
        <taxon>Chlorophyta</taxon>
        <taxon>core chlorophytes</taxon>
        <taxon>Trebouxiophyceae</taxon>
        <taxon>Trebouxiophyceae incertae sedis</taxon>
        <taxon>Coccomyxaceae</taxon>
        <taxon>Coccomyxa</taxon>
    </lineage>
</organism>